<dbReference type="SUPFAM" id="SSF69593">
    <property type="entry name" value="Glycerol-3-phosphate (1)-acyltransferase"/>
    <property type="match status" value="1"/>
</dbReference>
<feature type="transmembrane region" description="Helical" evidence="1">
    <location>
        <begin position="281"/>
        <end position="303"/>
    </location>
</feature>
<dbReference type="GO" id="GO:0016287">
    <property type="term" value="F:glycerone-phosphate O-acyltransferase activity"/>
    <property type="evidence" value="ECO:0007669"/>
    <property type="project" value="TreeGrafter"/>
</dbReference>
<dbReference type="PANTHER" id="PTHR31605">
    <property type="entry name" value="GLYCEROL-3-PHOSPHATE O-ACYLTRANSFERASE 1"/>
    <property type="match status" value="1"/>
</dbReference>
<feature type="transmembrane region" description="Helical" evidence="1">
    <location>
        <begin position="249"/>
        <end position="269"/>
    </location>
</feature>
<organism evidence="3 4">
    <name type="scientific">Gelidibacter maritimus</name>
    <dbReference type="NCBI Taxonomy" id="2761487"/>
    <lineage>
        <taxon>Bacteria</taxon>
        <taxon>Pseudomonadati</taxon>
        <taxon>Bacteroidota</taxon>
        <taxon>Flavobacteriia</taxon>
        <taxon>Flavobacteriales</taxon>
        <taxon>Flavobacteriaceae</taxon>
        <taxon>Gelidibacter</taxon>
    </lineage>
</organism>
<evidence type="ECO:0000259" key="2">
    <source>
        <dbReference type="SMART" id="SM00563"/>
    </source>
</evidence>
<evidence type="ECO:0000313" key="4">
    <source>
        <dbReference type="Proteomes" id="UP000541857"/>
    </source>
</evidence>
<dbReference type="SMART" id="SM00563">
    <property type="entry name" value="PlsC"/>
    <property type="match status" value="1"/>
</dbReference>
<feature type="transmembrane region" description="Helical" evidence="1">
    <location>
        <begin position="309"/>
        <end position="327"/>
    </location>
</feature>
<protein>
    <submittedName>
        <fullName evidence="3">1-acyl-sn-glycerol-3-phosphate acyltransferase</fullName>
    </submittedName>
</protein>
<keyword evidence="1" id="KW-0812">Transmembrane</keyword>
<accession>A0A7W2M7T2</accession>
<name>A0A7W2M7T2_9FLAO</name>
<proteinExistence type="predicted"/>
<dbReference type="GO" id="GO:0004366">
    <property type="term" value="F:glycerol-3-phosphate O-acyltransferase activity"/>
    <property type="evidence" value="ECO:0007669"/>
    <property type="project" value="TreeGrafter"/>
</dbReference>
<dbReference type="InterPro" id="IPR052744">
    <property type="entry name" value="GPAT/DAPAT"/>
</dbReference>
<sequence length="329" mass="37418">MALFFYYKKIECHYEQPLPSNQPTLFLGNHQNGLMDPLLIATKKGQFSYFLTRASVFQKQWVSTFLKSLLMLPVYRVRDGWDSLSNNRAIFKTCSALLYKNNAIVLFPEGNHNIKRQVRPLSKGFTRIIAETLSEHPDIKINLVPVGFNYEQAEAFADHVVLNFGTPLSVKPYEKPDSHASVLRLKKDVYNALTKLTTHIEGEDYDTVLNKLNDLNADFLNPKAVNQCAASDFKDCEIKSEKKQNPIKAIAKMGLCTALFLPYLVWKLILEPKIKEPEFIATFRFATVISLVPLFMIVMAAFLWLNFGIAYGLLYLASVLVLDLIAVKL</sequence>
<feature type="domain" description="Phospholipid/glycerol acyltransferase" evidence="2">
    <location>
        <begin position="24"/>
        <end position="151"/>
    </location>
</feature>
<comment type="caution">
    <text evidence="3">The sequence shown here is derived from an EMBL/GenBank/DDBJ whole genome shotgun (WGS) entry which is preliminary data.</text>
</comment>
<evidence type="ECO:0000256" key="1">
    <source>
        <dbReference type="SAM" id="Phobius"/>
    </source>
</evidence>
<dbReference type="Proteomes" id="UP000541857">
    <property type="component" value="Unassembled WGS sequence"/>
</dbReference>
<evidence type="ECO:0000313" key="3">
    <source>
        <dbReference type="EMBL" id="MBA6154327.1"/>
    </source>
</evidence>
<reference evidence="3 4" key="1">
    <citation type="submission" date="2020-07" db="EMBL/GenBank/DDBJ databases">
        <title>Bacterium isolated from marine sediment.</title>
        <authorList>
            <person name="Shang D."/>
        </authorList>
    </citation>
    <scope>NUCLEOTIDE SEQUENCE [LARGE SCALE GENOMIC DNA]</scope>
    <source>
        <strain evidence="3 4">F6074</strain>
    </source>
</reference>
<gene>
    <name evidence="3" type="ORF">H3Z82_16490</name>
</gene>
<dbReference type="GO" id="GO:0008654">
    <property type="term" value="P:phospholipid biosynthetic process"/>
    <property type="evidence" value="ECO:0007669"/>
    <property type="project" value="TreeGrafter"/>
</dbReference>
<dbReference type="Pfam" id="PF01553">
    <property type="entry name" value="Acyltransferase"/>
    <property type="match status" value="1"/>
</dbReference>
<keyword evidence="3" id="KW-0012">Acyltransferase</keyword>
<dbReference type="InterPro" id="IPR002123">
    <property type="entry name" value="Plipid/glycerol_acylTrfase"/>
</dbReference>
<dbReference type="PANTHER" id="PTHR31605:SF0">
    <property type="entry name" value="GLYCEROL-3-PHOSPHATE O-ACYLTRANSFERASE 1"/>
    <property type="match status" value="1"/>
</dbReference>
<dbReference type="EMBL" id="JACGLT010000017">
    <property type="protein sequence ID" value="MBA6154327.1"/>
    <property type="molecule type" value="Genomic_DNA"/>
</dbReference>
<keyword evidence="1" id="KW-0472">Membrane</keyword>
<keyword evidence="3" id="KW-0808">Transferase</keyword>
<keyword evidence="1" id="KW-1133">Transmembrane helix</keyword>
<keyword evidence="4" id="KW-1185">Reference proteome</keyword>
<dbReference type="AlphaFoldDB" id="A0A7W2M7T2"/>